<dbReference type="Pfam" id="PF00128">
    <property type="entry name" value="Alpha-amylase"/>
    <property type="match status" value="1"/>
</dbReference>
<dbReference type="STRING" id="227084.SAMN05421855_10415"/>
<dbReference type="RefSeq" id="WP_093144684.1">
    <property type="nucleotide sequence ID" value="NZ_BMWO01000004.1"/>
</dbReference>
<dbReference type="Proteomes" id="UP000199321">
    <property type="component" value="Unassembled WGS sequence"/>
</dbReference>
<keyword evidence="5" id="KW-1185">Reference proteome</keyword>
<reference evidence="4 5" key="1">
    <citation type="submission" date="2016-10" db="EMBL/GenBank/DDBJ databases">
        <authorList>
            <person name="de Groot N.N."/>
        </authorList>
    </citation>
    <scope>NUCLEOTIDE SEQUENCE [LARGE SCALE GENOMIC DNA]</scope>
    <source>
        <strain evidence="4 5">DSM 16195</strain>
    </source>
</reference>
<dbReference type="SMART" id="SM00642">
    <property type="entry name" value="Aamy"/>
    <property type="match status" value="1"/>
</dbReference>
<dbReference type="InterPro" id="IPR006047">
    <property type="entry name" value="GH13_cat_dom"/>
</dbReference>
<sequence length="938" mass="105209">MKKILLLTLVLLTSVALKAQVQNANFSISPAAFDPSDEITITVSNVDPALWGETDIYIWAWYFDLDDNPAGDSPTNGAWTDSNEIQKLTNNGNGTFSYVLTPATFYNDPNIGRMGMLIKADDGSDQGNGERKTQDYYTEVGTFQVTLTSPAQAITVVASGATISVSATSTVPANFQLLANGTSVVTQNTVSSFSSNQTITADTYFELITTDPASGGSVTKTFNVILTPNPTLASVPSGMIDGINLNPNNPDTATLVLYAPGKDFVHAIGNFNGNDWRLTNTYLLNKDTATNRHWITLTGLNSGDSDVLFQYVIEGEIVVADPYSTAILDQYNDPYISQTTFPDIPNYPATKTEHAISWFKVNETPYSWQITNFEKPNQEDLVIYEMLIRDFDALHSYDALMDRLDYIENLNINAIELLPINEFDGNLSWGYNPAFHMAIDKYYGTKNALKAFIDECHARGIAVILDVVYNHATGQNPYYRMWNNCNGCYEGQATSENPFFNVTDPNTAFQFFNDIDHESAATQTYIDRLNQFWIDEYNIDGYRFDFTKGFTNTVGDGGSYDASRIAILERMYDQIRATQLDSYVILEHFAPNTEETELIEHRATTNPQEKGMLVWGNHNFNYNEATMGYNDNSDFSWISYVNRGWDTPSSVGYMESHDEERLNFKNITYGNSSGSYDVKDLETALDRLELAGAFYFTIPGPKMIWQFGELGYDFSINYCEDGTIDPDCRVSPKPIAWDLGYDGIEGRYDVYFAWRKLIAITNDNPIFNTDDFTIDADATNGLKRIQLQDLSATGNEIKYVTIIGNFGVATQNSIPGFQETGTWHNMLTGETTTISDVNAPIELQPGEFRMYSNEASVLEIPETTMTNIKLYPNPANTSFRLNENVSEISIFDSTGKQIEHIKSYSHNTEIYIKNYETGIYTIRVVSNSKIQNFRLLKI</sequence>
<evidence type="ECO:0000313" key="5">
    <source>
        <dbReference type="Proteomes" id="UP000199321"/>
    </source>
</evidence>
<feature type="signal peptide" evidence="2">
    <location>
        <begin position="1"/>
        <end position="19"/>
    </location>
</feature>
<dbReference type="InterPro" id="IPR026444">
    <property type="entry name" value="Secre_tail"/>
</dbReference>
<dbReference type="CDD" id="cd11350">
    <property type="entry name" value="AmyAc_4"/>
    <property type="match status" value="1"/>
</dbReference>
<dbReference type="Gene3D" id="3.20.20.80">
    <property type="entry name" value="Glycosidases"/>
    <property type="match status" value="1"/>
</dbReference>
<dbReference type="AlphaFoldDB" id="A0A1G7HD18"/>
<evidence type="ECO:0000313" key="4">
    <source>
        <dbReference type="EMBL" id="SDE98204.1"/>
    </source>
</evidence>
<dbReference type="EMBL" id="FNBA01000004">
    <property type="protein sequence ID" value="SDE98204.1"/>
    <property type="molecule type" value="Genomic_DNA"/>
</dbReference>
<dbReference type="Pfam" id="PF18962">
    <property type="entry name" value="Por_Secre_tail"/>
    <property type="match status" value="1"/>
</dbReference>
<dbReference type="InterPro" id="IPR014756">
    <property type="entry name" value="Ig_E-set"/>
</dbReference>
<dbReference type="OrthoDB" id="9761875at2"/>
<dbReference type="InterPro" id="IPR017853">
    <property type="entry name" value="GH"/>
</dbReference>
<dbReference type="PANTHER" id="PTHR43002">
    <property type="entry name" value="GLYCOGEN DEBRANCHING ENZYME"/>
    <property type="match status" value="1"/>
</dbReference>
<feature type="domain" description="Glycosyl hydrolase family 13 catalytic" evidence="3">
    <location>
        <begin position="385"/>
        <end position="761"/>
    </location>
</feature>
<gene>
    <name evidence="4" type="ORF">SAMN05421855_10415</name>
</gene>
<organism evidence="4 5">
    <name type="scientific">Ulvibacter litoralis</name>
    <dbReference type="NCBI Taxonomy" id="227084"/>
    <lineage>
        <taxon>Bacteria</taxon>
        <taxon>Pseudomonadati</taxon>
        <taxon>Bacteroidota</taxon>
        <taxon>Flavobacteriia</taxon>
        <taxon>Flavobacteriales</taxon>
        <taxon>Flavobacteriaceae</taxon>
        <taxon>Ulvibacter</taxon>
    </lineage>
</organism>
<evidence type="ECO:0000256" key="1">
    <source>
        <dbReference type="ARBA" id="ARBA00022729"/>
    </source>
</evidence>
<dbReference type="SUPFAM" id="SSF81296">
    <property type="entry name" value="E set domains"/>
    <property type="match status" value="1"/>
</dbReference>
<keyword evidence="1 2" id="KW-0732">Signal</keyword>
<dbReference type="GO" id="GO:0005975">
    <property type="term" value="P:carbohydrate metabolic process"/>
    <property type="evidence" value="ECO:0007669"/>
    <property type="project" value="InterPro"/>
</dbReference>
<proteinExistence type="predicted"/>
<evidence type="ECO:0000259" key="3">
    <source>
        <dbReference type="SMART" id="SM00642"/>
    </source>
</evidence>
<protein>
    <submittedName>
        <fullName evidence="4">Por secretion system C-terminal sorting domain-containing protein</fullName>
    </submittedName>
</protein>
<accession>A0A1G7HD18</accession>
<evidence type="ECO:0000256" key="2">
    <source>
        <dbReference type="SAM" id="SignalP"/>
    </source>
</evidence>
<dbReference type="NCBIfam" id="TIGR04183">
    <property type="entry name" value="Por_Secre_tail"/>
    <property type="match status" value="1"/>
</dbReference>
<name>A0A1G7HD18_9FLAO</name>
<dbReference type="SUPFAM" id="SSF51445">
    <property type="entry name" value="(Trans)glycosidases"/>
    <property type="match status" value="1"/>
</dbReference>
<feature type="chain" id="PRO_5011568790" evidence="2">
    <location>
        <begin position="20"/>
        <end position="938"/>
    </location>
</feature>